<comment type="caution">
    <text evidence="2">The sequence shown here is derived from an EMBL/GenBank/DDBJ whole genome shotgun (WGS) entry which is preliminary data.</text>
</comment>
<proteinExistence type="predicted"/>
<gene>
    <name evidence="2" type="ORF">NDU88_005046</name>
</gene>
<dbReference type="AlphaFoldDB" id="A0AAV7RN64"/>
<keyword evidence="3" id="KW-1185">Reference proteome</keyword>
<name>A0AAV7RN64_PLEWA</name>
<feature type="region of interest" description="Disordered" evidence="1">
    <location>
        <begin position="1"/>
        <end position="60"/>
    </location>
</feature>
<evidence type="ECO:0000313" key="2">
    <source>
        <dbReference type="EMBL" id="KAJ1152270.1"/>
    </source>
</evidence>
<accession>A0AAV7RN64</accession>
<organism evidence="2 3">
    <name type="scientific">Pleurodeles waltl</name>
    <name type="common">Iberian ribbed newt</name>
    <dbReference type="NCBI Taxonomy" id="8319"/>
    <lineage>
        <taxon>Eukaryota</taxon>
        <taxon>Metazoa</taxon>
        <taxon>Chordata</taxon>
        <taxon>Craniata</taxon>
        <taxon>Vertebrata</taxon>
        <taxon>Euteleostomi</taxon>
        <taxon>Amphibia</taxon>
        <taxon>Batrachia</taxon>
        <taxon>Caudata</taxon>
        <taxon>Salamandroidea</taxon>
        <taxon>Salamandridae</taxon>
        <taxon>Pleurodelinae</taxon>
        <taxon>Pleurodeles</taxon>
    </lineage>
</organism>
<sequence length="110" mass="11524">MLAALFPQSTGRVSSFGALTPAGRAQIRHGTPAPRGPDRHSGSRPAQGRESAPSQEGSIAGQRVLMRLQFITARGTGRPLGPALQRYLCLMGGAAIKRSMTSQTPRCGSP</sequence>
<reference evidence="2" key="1">
    <citation type="journal article" date="2022" name="bioRxiv">
        <title>Sequencing and chromosome-scale assembly of the giantPleurodeles waltlgenome.</title>
        <authorList>
            <person name="Brown T."/>
            <person name="Elewa A."/>
            <person name="Iarovenko S."/>
            <person name="Subramanian E."/>
            <person name="Araus A.J."/>
            <person name="Petzold A."/>
            <person name="Susuki M."/>
            <person name="Suzuki K.-i.T."/>
            <person name="Hayashi T."/>
            <person name="Toyoda A."/>
            <person name="Oliveira C."/>
            <person name="Osipova E."/>
            <person name="Leigh N.D."/>
            <person name="Simon A."/>
            <person name="Yun M.H."/>
        </authorList>
    </citation>
    <scope>NUCLEOTIDE SEQUENCE</scope>
    <source>
        <strain evidence="2">20211129_DDA</strain>
        <tissue evidence="2">Liver</tissue>
    </source>
</reference>
<evidence type="ECO:0000313" key="3">
    <source>
        <dbReference type="Proteomes" id="UP001066276"/>
    </source>
</evidence>
<evidence type="ECO:0000256" key="1">
    <source>
        <dbReference type="SAM" id="MobiDB-lite"/>
    </source>
</evidence>
<dbReference type="Proteomes" id="UP001066276">
    <property type="component" value="Chromosome 5"/>
</dbReference>
<dbReference type="EMBL" id="JANPWB010000009">
    <property type="protein sequence ID" value="KAJ1152270.1"/>
    <property type="molecule type" value="Genomic_DNA"/>
</dbReference>
<protein>
    <submittedName>
        <fullName evidence="2">Uncharacterized protein</fullName>
    </submittedName>
</protein>